<evidence type="ECO:0000256" key="1">
    <source>
        <dbReference type="ARBA" id="ARBA00004429"/>
    </source>
</evidence>
<dbReference type="PANTHER" id="PTHR35011:SF10">
    <property type="entry name" value="TRAP TRANSPORTER SMALL PERMEASE PROTEIN"/>
    <property type="match status" value="1"/>
</dbReference>
<proteinExistence type="inferred from homology"/>
<gene>
    <name evidence="11" type="ORF">FG383_13460</name>
</gene>
<evidence type="ECO:0000256" key="9">
    <source>
        <dbReference type="SAM" id="Phobius"/>
    </source>
</evidence>
<feature type="transmembrane region" description="Helical" evidence="9">
    <location>
        <begin position="52"/>
        <end position="69"/>
    </location>
</feature>
<accession>A0A544T4D4</accession>
<name>A0A544T4D4_9BACI</name>
<evidence type="ECO:0000256" key="6">
    <source>
        <dbReference type="ARBA" id="ARBA00022989"/>
    </source>
</evidence>
<evidence type="ECO:0000256" key="7">
    <source>
        <dbReference type="ARBA" id="ARBA00023136"/>
    </source>
</evidence>
<sequence length="176" mass="20210">MDIIEKGFGKLEVLFLRLSQIALVIMMTLTTFDALSRHFFSKSITGAYEVTEMYLMVMLVFLSMSYVQKVDGHIRLDIIFERLSKRVQDILNIIFYLLAAAMMFFIGYQGFNMTLTAMQNNLIASGLINFPLWLSYIWIPIGSFLIMIRLILLVVLLGLGKDIQASDSRPEEVDFE</sequence>
<keyword evidence="3" id="KW-1003">Cell membrane</keyword>
<feature type="transmembrane region" description="Helical" evidence="9">
    <location>
        <begin position="12"/>
        <end position="32"/>
    </location>
</feature>
<keyword evidence="2" id="KW-0813">Transport</keyword>
<evidence type="ECO:0000259" key="10">
    <source>
        <dbReference type="Pfam" id="PF04290"/>
    </source>
</evidence>
<dbReference type="Pfam" id="PF04290">
    <property type="entry name" value="DctQ"/>
    <property type="match status" value="1"/>
</dbReference>
<evidence type="ECO:0000256" key="2">
    <source>
        <dbReference type="ARBA" id="ARBA00022448"/>
    </source>
</evidence>
<protein>
    <submittedName>
        <fullName evidence="11">TRAP transporter small permease</fullName>
    </submittedName>
</protein>
<comment type="similarity">
    <text evidence="8">Belongs to the TRAP transporter small permease family.</text>
</comment>
<dbReference type="GO" id="GO:0022857">
    <property type="term" value="F:transmembrane transporter activity"/>
    <property type="evidence" value="ECO:0007669"/>
    <property type="project" value="TreeGrafter"/>
</dbReference>
<dbReference type="InterPro" id="IPR055348">
    <property type="entry name" value="DctQ"/>
</dbReference>
<dbReference type="EMBL" id="VDGG01000028">
    <property type="protein sequence ID" value="TQR12279.1"/>
    <property type="molecule type" value="Genomic_DNA"/>
</dbReference>
<evidence type="ECO:0000256" key="4">
    <source>
        <dbReference type="ARBA" id="ARBA00022519"/>
    </source>
</evidence>
<organism evidence="11 12">
    <name type="scientific">Psychrobacillus soli</name>
    <dbReference type="NCBI Taxonomy" id="1543965"/>
    <lineage>
        <taxon>Bacteria</taxon>
        <taxon>Bacillati</taxon>
        <taxon>Bacillota</taxon>
        <taxon>Bacilli</taxon>
        <taxon>Bacillales</taxon>
        <taxon>Bacillaceae</taxon>
        <taxon>Psychrobacillus</taxon>
    </lineage>
</organism>
<feature type="transmembrane region" description="Helical" evidence="9">
    <location>
        <begin position="137"/>
        <end position="159"/>
    </location>
</feature>
<dbReference type="Proteomes" id="UP000318937">
    <property type="component" value="Unassembled WGS sequence"/>
</dbReference>
<reference evidence="11 12" key="1">
    <citation type="submission" date="2019-05" db="EMBL/GenBank/DDBJ databases">
        <title>Psychrobacillus vulpis sp. nov., a new species isolated from feces of a red fox that inhabits in The Tablas de Daimiel Natural Park, Albacete, Spain.</title>
        <authorList>
            <person name="Rodriguez M."/>
            <person name="Reina J.C."/>
            <person name="Bejar V."/>
            <person name="Llamas I."/>
        </authorList>
    </citation>
    <scope>NUCLEOTIDE SEQUENCE [LARGE SCALE GENOMIC DNA]</scope>
    <source>
        <strain evidence="11 12">NHI-2</strain>
    </source>
</reference>
<evidence type="ECO:0000256" key="3">
    <source>
        <dbReference type="ARBA" id="ARBA00022475"/>
    </source>
</evidence>
<evidence type="ECO:0000256" key="5">
    <source>
        <dbReference type="ARBA" id="ARBA00022692"/>
    </source>
</evidence>
<dbReference type="GO" id="GO:0005886">
    <property type="term" value="C:plasma membrane"/>
    <property type="evidence" value="ECO:0007669"/>
    <property type="project" value="UniProtKB-SubCell"/>
</dbReference>
<comment type="subcellular location">
    <subcellularLocation>
        <location evidence="1">Cell inner membrane</location>
        <topology evidence="1">Multi-pass membrane protein</topology>
    </subcellularLocation>
</comment>
<dbReference type="InterPro" id="IPR007387">
    <property type="entry name" value="TRAP_DctQ"/>
</dbReference>
<keyword evidence="4" id="KW-0997">Cell inner membrane</keyword>
<dbReference type="OrthoDB" id="2877624at2"/>
<evidence type="ECO:0000313" key="11">
    <source>
        <dbReference type="EMBL" id="TQR12279.1"/>
    </source>
</evidence>
<evidence type="ECO:0000256" key="8">
    <source>
        <dbReference type="ARBA" id="ARBA00038436"/>
    </source>
</evidence>
<dbReference type="GO" id="GO:0015740">
    <property type="term" value="P:C4-dicarboxylate transport"/>
    <property type="evidence" value="ECO:0007669"/>
    <property type="project" value="TreeGrafter"/>
</dbReference>
<dbReference type="AlphaFoldDB" id="A0A544T4D4"/>
<keyword evidence="6 9" id="KW-1133">Transmembrane helix</keyword>
<evidence type="ECO:0000313" key="12">
    <source>
        <dbReference type="Proteomes" id="UP000318937"/>
    </source>
</evidence>
<dbReference type="RefSeq" id="WP_142607912.1">
    <property type="nucleotide sequence ID" value="NZ_VDGG01000028.1"/>
</dbReference>
<keyword evidence="7 9" id="KW-0472">Membrane</keyword>
<feature type="transmembrane region" description="Helical" evidence="9">
    <location>
        <begin position="90"/>
        <end position="111"/>
    </location>
</feature>
<keyword evidence="12" id="KW-1185">Reference proteome</keyword>
<feature type="domain" description="Tripartite ATP-independent periplasmic transporters DctQ component" evidence="10">
    <location>
        <begin position="26"/>
        <end position="154"/>
    </location>
</feature>
<dbReference type="PANTHER" id="PTHR35011">
    <property type="entry name" value="2,3-DIKETO-L-GULONATE TRAP TRANSPORTER SMALL PERMEASE PROTEIN YIAM"/>
    <property type="match status" value="1"/>
</dbReference>
<keyword evidence="5 9" id="KW-0812">Transmembrane</keyword>
<comment type="caution">
    <text evidence="11">The sequence shown here is derived from an EMBL/GenBank/DDBJ whole genome shotgun (WGS) entry which is preliminary data.</text>
</comment>